<dbReference type="Proteomes" id="UP000319811">
    <property type="component" value="Segment"/>
</dbReference>
<proteinExistence type="predicted"/>
<protein>
    <submittedName>
        <fullName evidence="2">Immunity repressor</fullName>
    </submittedName>
</protein>
<evidence type="ECO:0000313" key="2">
    <source>
        <dbReference type="EMBL" id="QDF15425.1"/>
    </source>
</evidence>
<feature type="compositionally biased region" description="Basic residues" evidence="1">
    <location>
        <begin position="113"/>
        <end position="122"/>
    </location>
</feature>
<feature type="compositionally biased region" description="Basic and acidic residues" evidence="1">
    <location>
        <begin position="98"/>
        <end position="112"/>
    </location>
</feature>
<dbReference type="EMBL" id="MK977705">
    <property type="protein sequence ID" value="QDF15425.1"/>
    <property type="molecule type" value="Genomic_DNA"/>
</dbReference>
<dbReference type="InterPro" id="IPR010982">
    <property type="entry name" value="Lambda_DNA-bd_dom_sf"/>
</dbReference>
<organism evidence="2 3">
    <name type="scientific">Gordonia phage Mollymur</name>
    <dbReference type="NCBI Taxonomy" id="2590895"/>
    <lineage>
        <taxon>Viruses</taxon>
        <taxon>Duplodnaviria</taxon>
        <taxon>Heunggongvirae</taxon>
        <taxon>Uroviricota</taxon>
        <taxon>Caudoviricetes</taxon>
        <taxon>Mollymurvirus</taxon>
        <taxon>Mollymurvirus mollymur</taxon>
    </lineage>
</organism>
<gene>
    <name evidence="2" type="primary">65</name>
    <name evidence="2" type="ORF">SEA_MOLLYMUR_65</name>
</gene>
<dbReference type="RefSeq" id="YP_010667036.1">
    <property type="nucleotide sequence ID" value="NC_070948.1"/>
</dbReference>
<sequence length="122" mass="13816">MQSLEVFARTLGREVTRNEIADALDVHVSTISRRITGREGFKIEEVLVMCDYFRVSRCFMLVELGHLLMDDVVKTAGVGEQSSLSSLADTALLSELHSRARDRERGEQTEGRKRSRGKRFLS</sequence>
<feature type="region of interest" description="Disordered" evidence="1">
    <location>
        <begin position="98"/>
        <end position="122"/>
    </location>
</feature>
<accession>A0A4Y6E9T5</accession>
<evidence type="ECO:0000313" key="3">
    <source>
        <dbReference type="Proteomes" id="UP000319811"/>
    </source>
</evidence>
<dbReference type="SUPFAM" id="SSF47413">
    <property type="entry name" value="lambda repressor-like DNA-binding domains"/>
    <property type="match status" value="1"/>
</dbReference>
<reference evidence="2 3" key="1">
    <citation type="submission" date="2019-05" db="EMBL/GenBank/DDBJ databases">
        <authorList>
            <person name="Murphy M.E."/>
            <person name="Alvaro L.E."/>
            <person name="Baker K.N."/>
            <person name="Baxter I.S."/>
            <person name="Brown M.R."/>
            <person name="Driscoll K.D."/>
            <person name="Elrubaie J.M."/>
            <person name="Feith S.L."/>
            <person name="Indihar D.F."/>
            <person name="Knoch V.T."/>
            <person name="Koirtyohann K.M."/>
            <person name="Kratz M.A."/>
            <person name="Lear A.H."/>
            <person name="Lindblom K.E."/>
            <person name="Marcus E.R."/>
            <person name="Sensor R."/>
            <person name="Sherman S.J."/>
            <person name="Swift V.R."/>
            <person name="White K.E."/>
            <person name="Wills S.J."/>
            <person name="Gatt S.M."/>
            <person name="Lohbauer S.A."/>
            <person name="Power T.R."/>
            <person name="Rosales K.A."/>
            <person name="Sisson B.M."/>
            <person name="Isern S."/>
            <person name="Michael S.F."/>
            <person name="Monti D.L."/>
            <person name="Garlena R.A."/>
            <person name="Russell D.A."/>
            <person name="Pope W.H."/>
            <person name="Jacobs-Sera D."/>
            <person name="Hatfull G.F."/>
        </authorList>
    </citation>
    <scope>NUCLEOTIDE SEQUENCE [LARGE SCALE GENOMIC DNA]</scope>
</reference>
<dbReference type="CDD" id="cd00093">
    <property type="entry name" value="HTH_XRE"/>
    <property type="match status" value="1"/>
</dbReference>
<dbReference type="GO" id="GO:0003677">
    <property type="term" value="F:DNA binding"/>
    <property type="evidence" value="ECO:0007669"/>
    <property type="project" value="InterPro"/>
</dbReference>
<dbReference type="GeneID" id="77943148"/>
<evidence type="ECO:0000256" key="1">
    <source>
        <dbReference type="SAM" id="MobiDB-lite"/>
    </source>
</evidence>
<dbReference type="KEGG" id="vg:77943148"/>
<dbReference type="InterPro" id="IPR001387">
    <property type="entry name" value="Cro/C1-type_HTH"/>
</dbReference>
<name>A0A4Y6E9T5_9CAUD</name>
<keyword evidence="3" id="KW-1185">Reference proteome</keyword>